<sequence length="373" mass="38908">MTDRRYVLGGAMVLAGAAAVFLLREVVATVFFAMTVAYVLGPVRERLRRRGLSRRLSAGLASALAFLAVVALIIPFVVVLVVRLDEAIRFLESIPESVTLSAGGFEYTVVTAEVSAVVVEWLVAATTAVVAAAPVLLIKLVLFAFVVYGLLYHRSRTRRAVLALVPVGHRDLAEALHDRASETLYGLYVVQVATGAATFLLALPVFILFGYPSPIALATLAGILQFIPVLGPSVLVVGLTLYEVALGDVAGAVGILVVGGAVIAATPDILIRPRLASETAALPSTLYFIGFVGGVLTVGPIGIIAGPLVVAIVAELATRLSGELNLIRVEEEAGEAESTAVDTADRGEPSDTVDRDDPTGAANRDDPSGHGAH</sequence>
<feature type="transmembrane region" description="Helical" evidence="7">
    <location>
        <begin position="60"/>
        <end position="82"/>
    </location>
</feature>
<evidence type="ECO:0000313" key="9">
    <source>
        <dbReference type="Proteomes" id="UP000198397"/>
    </source>
</evidence>
<evidence type="ECO:0000256" key="5">
    <source>
        <dbReference type="ARBA" id="ARBA00023136"/>
    </source>
</evidence>
<protein>
    <submittedName>
        <fullName evidence="8">Predicted PurR-regulated permease PerM</fullName>
    </submittedName>
</protein>
<proteinExistence type="inferred from homology"/>
<keyword evidence="9" id="KW-1185">Reference proteome</keyword>
<dbReference type="InterPro" id="IPR002549">
    <property type="entry name" value="AI-2E-like"/>
</dbReference>
<comment type="similarity">
    <text evidence="2">Belongs to the autoinducer-2 exporter (AI-2E) (TC 2.A.86) family.</text>
</comment>
<feature type="transmembrane region" description="Helical" evidence="7">
    <location>
        <begin position="286"/>
        <end position="314"/>
    </location>
</feature>
<feature type="transmembrane region" description="Helical" evidence="7">
    <location>
        <begin position="185"/>
        <end position="209"/>
    </location>
</feature>
<name>A0A238XWH1_HALVU</name>
<evidence type="ECO:0000313" key="8">
    <source>
        <dbReference type="EMBL" id="SNR62871.1"/>
    </source>
</evidence>
<evidence type="ECO:0000256" key="2">
    <source>
        <dbReference type="ARBA" id="ARBA00009773"/>
    </source>
</evidence>
<dbReference type="EMBL" id="FZNQ01000024">
    <property type="protein sequence ID" value="SNR62871.1"/>
    <property type="molecule type" value="Genomic_DNA"/>
</dbReference>
<keyword evidence="5 7" id="KW-0472">Membrane</keyword>
<gene>
    <name evidence="8" type="ORF">SAMN06264855_12412</name>
</gene>
<feature type="compositionally biased region" description="Basic and acidic residues" evidence="6">
    <location>
        <begin position="343"/>
        <end position="373"/>
    </location>
</feature>
<evidence type="ECO:0000256" key="3">
    <source>
        <dbReference type="ARBA" id="ARBA00022692"/>
    </source>
</evidence>
<comment type="subcellular location">
    <subcellularLocation>
        <location evidence="1">Membrane</location>
        <topology evidence="1">Multi-pass membrane protein</topology>
    </subcellularLocation>
</comment>
<dbReference type="PANTHER" id="PTHR21716:SF4">
    <property type="entry name" value="TRANSMEMBRANE PROTEIN 245"/>
    <property type="match status" value="1"/>
</dbReference>
<dbReference type="Pfam" id="PF01594">
    <property type="entry name" value="AI-2E_transport"/>
    <property type="match status" value="1"/>
</dbReference>
<dbReference type="PANTHER" id="PTHR21716">
    <property type="entry name" value="TRANSMEMBRANE PROTEIN"/>
    <property type="match status" value="1"/>
</dbReference>
<keyword evidence="3 7" id="KW-0812">Transmembrane</keyword>
<organism evidence="8 9">
    <name type="scientific">Halorubrum vacuolatum</name>
    <name type="common">Natronobacterium vacuolatum</name>
    <dbReference type="NCBI Taxonomy" id="63740"/>
    <lineage>
        <taxon>Archaea</taxon>
        <taxon>Methanobacteriati</taxon>
        <taxon>Methanobacteriota</taxon>
        <taxon>Stenosarchaea group</taxon>
        <taxon>Halobacteria</taxon>
        <taxon>Halobacteriales</taxon>
        <taxon>Haloferacaceae</taxon>
        <taxon>Halorubrum</taxon>
    </lineage>
</organism>
<feature type="transmembrane region" description="Helical" evidence="7">
    <location>
        <begin position="215"/>
        <end position="242"/>
    </location>
</feature>
<evidence type="ECO:0000256" key="4">
    <source>
        <dbReference type="ARBA" id="ARBA00022989"/>
    </source>
</evidence>
<evidence type="ECO:0000256" key="7">
    <source>
        <dbReference type="SAM" id="Phobius"/>
    </source>
</evidence>
<dbReference type="AlphaFoldDB" id="A0A238XWH1"/>
<dbReference type="RefSeq" id="WP_089385791.1">
    <property type="nucleotide sequence ID" value="NZ_FZNQ01000024.1"/>
</dbReference>
<dbReference type="GO" id="GO:0016020">
    <property type="term" value="C:membrane"/>
    <property type="evidence" value="ECO:0007669"/>
    <property type="project" value="UniProtKB-SubCell"/>
</dbReference>
<keyword evidence="4 7" id="KW-1133">Transmembrane helix</keyword>
<feature type="region of interest" description="Disordered" evidence="6">
    <location>
        <begin position="332"/>
        <end position="373"/>
    </location>
</feature>
<reference evidence="8 9" key="1">
    <citation type="submission" date="2017-06" db="EMBL/GenBank/DDBJ databases">
        <authorList>
            <person name="Kim H.J."/>
            <person name="Triplett B.A."/>
        </authorList>
    </citation>
    <scope>NUCLEOTIDE SEQUENCE [LARGE SCALE GENOMIC DNA]</scope>
    <source>
        <strain evidence="8 9">DSM 8800</strain>
    </source>
</reference>
<accession>A0A238XWH1</accession>
<feature type="transmembrane region" description="Helical" evidence="7">
    <location>
        <begin position="121"/>
        <end position="151"/>
    </location>
</feature>
<feature type="transmembrane region" description="Helical" evidence="7">
    <location>
        <begin position="6"/>
        <end position="39"/>
    </location>
</feature>
<dbReference type="Proteomes" id="UP000198397">
    <property type="component" value="Unassembled WGS sequence"/>
</dbReference>
<dbReference type="OrthoDB" id="137390at2157"/>
<evidence type="ECO:0000256" key="1">
    <source>
        <dbReference type="ARBA" id="ARBA00004141"/>
    </source>
</evidence>
<feature type="transmembrane region" description="Helical" evidence="7">
    <location>
        <begin position="249"/>
        <end position="266"/>
    </location>
</feature>
<evidence type="ECO:0000256" key="6">
    <source>
        <dbReference type="SAM" id="MobiDB-lite"/>
    </source>
</evidence>